<comment type="caution">
    <text evidence="1">The sequence shown here is derived from an EMBL/GenBank/DDBJ whole genome shotgun (WGS) entry which is preliminary data.</text>
</comment>
<proteinExistence type="predicted"/>
<dbReference type="Proteomes" id="UP000554482">
    <property type="component" value="Unassembled WGS sequence"/>
</dbReference>
<dbReference type="EMBL" id="JABWDY010032148">
    <property type="protein sequence ID" value="KAF5184415.1"/>
    <property type="molecule type" value="Genomic_DNA"/>
</dbReference>
<sequence length="66" mass="7449">MINSISKVVEFAARIAFLQKESGTKLCGWICIYLGDSTLFSHGGWEVFLPSWSPFHLGRLIQFGKE</sequence>
<name>A0A7J6VJP3_THATH</name>
<protein>
    <submittedName>
        <fullName evidence="1">Uncharacterized protein</fullName>
    </submittedName>
</protein>
<keyword evidence="2" id="KW-1185">Reference proteome</keyword>
<reference evidence="1 2" key="1">
    <citation type="submission" date="2020-06" db="EMBL/GenBank/DDBJ databases">
        <title>Transcriptomic and genomic resources for Thalictrum thalictroides and T. hernandezii: Facilitating candidate gene discovery in an emerging model plant lineage.</title>
        <authorList>
            <person name="Arias T."/>
            <person name="Riano-Pachon D.M."/>
            <person name="Di Stilio V.S."/>
        </authorList>
    </citation>
    <scope>NUCLEOTIDE SEQUENCE [LARGE SCALE GENOMIC DNA]</scope>
    <source>
        <strain evidence="2">cv. WT478/WT964</strain>
        <tissue evidence="1">Leaves</tissue>
    </source>
</reference>
<gene>
    <name evidence="1" type="ORF">FRX31_026000</name>
</gene>
<accession>A0A7J6VJP3</accession>
<evidence type="ECO:0000313" key="2">
    <source>
        <dbReference type="Proteomes" id="UP000554482"/>
    </source>
</evidence>
<dbReference type="AlphaFoldDB" id="A0A7J6VJP3"/>
<organism evidence="1 2">
    <name type="scientific">Thalictrum thalictroides</name>
    <name type="common">Rue-anemone</name>
    <name type="synonym">Anemone thalictroides</name>
    <dbReference type="NCBI Taxonomy" id="46969"/>
    <lineage>
        <taxon>Eukaryota</taxon>
        <taxon>Viridiplantae</taxon>
        <taxon>Streptophyta</taxon>
        <taxon>Embryophyta</taxon>
        <taxon>Tracheophyta</taxon>
        <taxon>Spermatophyta</taxon>
        <taxon>Magnoliopsida</taxon>
        <taxon>Ranunculales</taxon>
        <taxon>Ranunculaceae</taxon>
        <taxon>Thalictroideae</taxon>
        <taxon>Thalictrum</taxon>
    </lineage>
</organism>
<evidence type="ECO:0000313" key="1">
    <source>
        <dbReference type="EMBL" id="KAF5184415.1"/>
    </source>
</evidence>